<evidence type="ECO:0000256" key="2">
    <source>
        <dbReference type="ARBA" id="ARBA00009009"/>
    </source>
</evidence>
<dbReference type="Gene3D" id="3.40.710.10">
    <property type="entry name" value="DD-peptidase/beta-lactamase superfamily"/>
    <property type="match status" value="1"/>
</dbReference>
<dbReference type="PANTHER" id="PTHR35333:SF3">
    <property type="entry name" value="BETA-LACTAMASE-TYPE TRANSPEPTIDASE FOLD CONTAINING PROTEIN"/>
    <property type="match status" value="1"/>
</dbReference>
<dbReference type="GO" id="GO:0016787">
    <property type="term" value="F:hydrolase activity"/>
    <property type="evidence" value="ECO:0007669"/>
    <property type="project" value="UniProtKB-KW"/>
</dbReference>
<dbReference type="EC" id="3.5.2.6" evidence="3"/>
<dbReference type="SUPFAM" id="SSF56601">
    <property type="entry name" value="beta-lactamase/transpeptidase-like"/>
    <property type="match status" value="1"/>
</dbReference>
<accession>A0ABT6MVF6</accession>
<feature type="signal peptide" evidence="4">
    <location>
        <begin position="1"/>
        <end position="23"/>
    </location>
</feature>
<comment type="catalytic activity">
    <reaction evidence="1">
        <text>a beta-lactam + H2O = a substituted beta-amino acid</text>
        <dbReference type="Rhea" id="RHEA:20401"/>
        <dbReference type="ChEBI" id="CHEBI:15377"/>
        <dbReference type="ChEBI" id="CHEBI:35627"/>
        <dbReference type="ChEBI" id="CHEBI:140347"/>
        <dbReference type="EC" id="3.5.2.6"/>
    </reaction>
</comment>
<organism evidence="6 7">
    <name type="scientific">Luteimonas composti</name>
    <dbReference type="NCBI Taxonomy" id="398257"/>
    <lineage>
        <taxon>Bacteria</taxon>
        <taxon>Pseudomonadati</taxon>
        <taxon>Pseudomonadota</taxon>
        <taxon>Gammaproteobacteria</taxon>
        <taxon>Lysobacterales</taxon>
        <taxon>Lysobacteraceae</taxon>
        <taxon>Luteimonas</taxon>
    </lineage>
</organism>
<proteinExistence type="inferred from homology"/>
<protein>
    <recommendedName>
        <fullName evidence="3">beta-lactamase</fullName>
        <ecNumber evidence="3">3.5.2.6</ecNumber>
    </recommendedName>
</protein>
<feature type="domain" description="Beta-lactamase class A catalytic" evidence="5">
    <location>
        <begin position="57"/>
        <end position="319"/>
    </location>
</feature>
<keyword evidence="6" id="KW-0378">Hydrolase</keyword>
<dbReference type="Pfam" id="PF13354">
    <property type="entry name" value="Beta-lactamase2"/>
    <property type="match status" value="1"/>
</dbReference>
<dbReference type="InterPro" id="IPR045155">
    <property type="entry name" value="Beta-lactam_cat"/>
</dbReference>
<dbReference type="RefSeq" id="WP_280943813.1">
    <property type="nucleotide sequence ID" value="NZ_JARYGX010000030.1"/>
</dbReference>
<evidence type="ECO:0000256" key="3">
    <source>
        <dbReference type="ARBA" id="ARBA00012865"/>
    </source>
</evidence>
<evidence type="ECO:0000259" key="5">
    <source>
        <dbReference type="Pfam" id="PF13354"/>
    </source>
</evidence>
<gene>
    <name evidence="6" type="ORF">QF205_16115</name>
</gene>
<dbReference type="InterPro" id="IPR012338">
    <property type="entry name" value="Beta-lactam/transpept-like"/>
</dbReference>
<sequence length="374" mass="39409">MKTLPILALAAALAAAVAAPVHAHPQAARQALPVPGWSAALQAALERVDARHPGDIGVYVRHLDRDESFSYRADEPWYLASGIKVPVAIAVLRAVAAGTLSLDTRVTLHEDDYVDGAGPTNAQRPGARLRVSWLLEQMIVHSDNTASDLLIRSVGIDPVNALAAELSGAPDLRITTLADVRRLAYAQLHPAASRLASADLLAIHASGAGQARVRTFARRLSLAPEQLRTDSLDAAFEGYYASHVNSASLVEYGRMLAALSDGRALPPEQTVYLLDLMARVQTGHRRLRAGLPPGTRFEHKTGTQHRRSCDLGIATVPAAGGDGVPARVVIAACTRGTGTAAGERALRDVAAAITASGVFRQAPPRPTVSPVPTA</sequence>
<comment type="caution">
    <text evidence="6">The sequence shown here is derived from an EMBL/GenBank/DDBJ whole genome shotgun (WGS) entry which is preliminary data.</text>
</comment>
<name>A0ABT6MVF6_9GAMM</name>
<keyword evidence="7" id="KW-1185">Reference proteome</keyword>
<reference evidence="6" key="2">
    <citation type="submission" date="2023-04" db="EMBL/GenBank/DDBJ databases">
        <authorList>
            <person name="Sun J.-Q."/>
        </authorList>
    </citation>
    <scope>NUCLEOTIDE SEQUENCE</scope>
    <source>
        <strain evidence="6">CC-YY355</strain>
    </source>
</reference>
<reference evidence="6" key="1">
    <citation type="journal article" date="2007" name="Int. J. Syst. Evol. Microbiol.">
        <title>Luteimonas composti sp. nov., a moderately thermophilic bacterium isolated from food waste.</title>
        <authorList>
            <person name="Young C.C."/>
            <person name="Kampfer P."/>
            <person name="Chen W.M."/>
            <person name="Yen W.S."/>
            <person name="Arun A.B."/>
            <person name="Lai W.A."/>
            <person name="Shen F.T."/>
            <person name="Rekha P.D."/>
            <person name="Lin K.Y."/>
            <person name="Chou J.H."/>
        </authorList>
    </citation>
    <scope>NUCLEOTIDE SEQUENCE</scope>
    <source>
        <strain evidence="6">CC-YY355</strain>
    </source>
</reference>
<dbReference type="PANTHER" id="PTHR35333">
    <property type="entry name" value="BETA-LACTAMASE"/>
    <property type="match status" value="1"/>
</dbReference>
<evidence type="ECO:0000256" key="1">
    <source>
        <dbReference type="ARBA" id="ARBA00001526"/>
    </source>
</evidence>
<comment type="similarity">
    <text evidence="2">Belongs to the class-A beta-lactamase family.</text>
</comment>
<evidence type="ECO:0000313" key="7">
    <source>
        <dbReference type="Proteomes" id="UP001160550"/>
    </source>
</evidence>
<evidence type="ECO:0000313" key="6">
    <source>
        <dbReference type="EMBL" id="MDH7454583.1"/>
    </source>
</evidence>
<evidence type="ECO:0000256" key="4">
    <source>
        <dbReference type="SAM" id="SignalP"/>
    </source>
</evidence>
<dbReference type="EMBL" id="JARYGX010000030">
    <property type="protein sequence ID" value="MDH7454583.1"/>
    <property type="molecule type" value="Genomic_DNA"/>
</dbReference>
<keyword evidence="4" id="KW-0732">Signal</keyword>
<dbReference type="InterPro" id="IPR000871">
    <property type="entry name" value="Beta-lactam_class-A"/>
</dbReference>
<feature type="chain" id="PRO_5047295421" description="beta-lactamase" evidence="4">
    <location>
        <begin position="24"/>
        <end position="374"/>
    </location>
</feature>
<dbReference type="Proteomes" id="UP001160550">
    <property type="component" value="Unassembled WGS sequence"/>
</dbReference>